<reference evidence="1" key="1">
    <citation type="journal article" date="2020" name="Appl. Environ. Microbiol.">
        <title>Medium-Chain Fatty Acid Synthesis by 'Candidatus Weimeria bifida' gen. nov., sp. nov., and 'Candidatus Pseudoramibacter fermentans' sp. nov.</title>
        <authorList>
            <person name="Scarborough M.J."/>
            <person name="Myers K.S."/>
            <person name="Donohue T.J."/>
            <person name="Noguera D.R."/>
        </authorList>
    </citation>
    <scope>NUCLEOTIDE SEQUENCE</scope>
    <source>
        <strain evidence="1">EUB1.1</strain>
    </source>
</reference>
<dbReference type="PANTHER" id="PTHR46018">
    <property type="entry name" value="ZINC PHOSPHODIESTERASE ELAC PROTEIN 1"/>
    <property type="match status" value="1"/>
</dbReference>
<dbReference type="Proteomes" id="UP000473648">
    <property type="component" value="Unassembled WGS sequence"/>
</dbReference>
<dbReference type="Gene3D" id="3.60.15.10">
    <property type="entry name" value="Ribonuclease Z/Hydroxyacylglutathione hydrolase-like"/>
    <property type="match status" value="1"/>
</dbReference>
<evidence type="ECO:0000313" key="2">
    <source>
        <dbReference type="Proteomes" id="UP000473648"/>
    </source>
</evidence>
<keyword evidence="2" id="KW-1185">Reference proteome</keyword>
<dbReference type="GO" id="GO:0042781">
    <property type="term" value="F:3'-tRNA processing endoribonuclease activity"/>
    <property type="evidence" value="ECO:0007669"/>
    <property type="project" value="TreeGrafter"/>
</dbReference>
<evidence type="ECO:0000313" key="1">
    <source>
        <dbReference type="EMBL" id="MQM72267.1"/>
    </source>
</evidence>
<dbReference type="PANTHER" id="PTHR46018:SF3">
    <property type="entry name" value="ARYLSULFATASE"/>
    <property type="match status" value="1"/>
</dbReference>
<gene>
    <name evidence="1" type="ORF">FRC53_02315</name>
</gene>
<accession>A0A6L5GPX4</accession>
<dbReference type="SUPFAM" id="SSF56281">
    <property type="entry name" value="Metallo-hydrolase/oxidoreductase"/>
    <property type="match status" value="1"/>
</dbReference>
<proteinExistence type="predicted"/>
<name>A0A6L5GPX4_9FIRM</name>
<dbReference type="EMBL" id="VOGB01000004">
    <property type="protein sequence ID" value="MQM72267.1"/>
    <property type="molecule type" value="Genomic_DNA"/>
</dbReference>
<protein>
    <submittedName>
        <fullName evidence="1">MBL fold metallo-hydrolase</fullName>
    </submittedName>
</protein>
<dbReference type="AlphaFoldDB" id="A0A6L5GPX4"/>
<dbReference type="InterPro" id="IPR036866">
    <property type="entry name" value="RibonucZ/Hydroxyglut_hydro"/>
</dbReference>
<dbReference type="Pfam" id="PF23023">
    <property type="entry name" value="Anti-Pycsar_Apyc1"/>
    <property type="match status" value="1"/>
</dbReference>
<comment type="caution">
    <text evidence="1">The sequence shown here is derived from an EMBL/GenBank/DDBJ whole genome shotgun (WGS) entry which is preliminary data.</text>
</comment>
<sequence length="269" mass="30081">MKLTILGTGNAIATRCYNTCFAVQDHGQTLLVDAGGGNEILRRLPATGIAINDLHTMFVTHKHIDHLLGVIWIVRVVTMNMLKGTYDGDFTIYSHDEVVDLITYMSTHLLTGKQAALIGDRLHLIPLKDGESFCGAGHKITVFDIHSTKAKQFGFVMDLGGGRHLTCCGDEPCPKSAEKLAAGSEWMLHEAFCRYCDRETYKPYEKHHSTVKDACELAERLKVPNLILYHTEDHHIADRKALYGAEGRQYYSGRLEIPDDLEGFYILSD</sequence>
<organism evidence="1 2">
    <name type="scientific">Candidatus Pseudoramibacter fermentans</name>
    <dbReference type="NCBI Taxonomy" id="2594427"/>
    <lineage>
        <taxon>Bacteria</taxon>
        <taxon>Bacillati</taxon>
        <taxon>Bacillota</taxon>
        <taxon>Clostridia</taxon>
        <taxon>Eubacteriales</taxon>
        <taxon>Eubacteriaceae</taxon>
        <taxon>Pseudoramibacter</taxon>
    </lineage>
</organism>